<dbReference type="Gene3D" id="3.60.10.10">
    <property type="entry name" value="Endonuclease/exonuclease/phosphatase"/>
    <property type="match status" value="2"/>
</dbReference>
<dbReference type="PANTHER" id="PTHR22748">
    <property type="entry name" value="AP ENDONUCLEASE"/>
    <property type="match status" value="1"/>
</dbReference>
<reference evidence="7 9" key="1">
    <citation type="journal article" date="2011" name="Nature">
        <title>The Medicago genome provides insight into the evolution of rhizobial symbioses.</title>
        <authorList>
            <person name="Young N.D."/>
            <person name="Debelle F."/>
            <person name="Oldroyd G.E."/>
            <person name="Geurts R."/>
            <person name="Cannon S.B."/>
            <person name="Udvardi M.K."/>
            <person name="Benedito V.A."/>
            <person name="Mayer K.F."/>
            <person name="Gouzy J."/>
            <person name="Schoof H."/>
            <person name="Van de Peer Y."/>
            <person name="Proost S."/>
            <person name="Cook D.R."/>
            <person name="Meyers B.C."/>
            <person name="Spannagl M."/>
            <person name="Cheung F."/>
            <person name="De Mita S."/>
            <person name="Krishnakumar V."/>
            <person name="Gundlach H."/>
            <person name="Zhou S."/>
            <person name="Mudge J."/>
            <person name="Bharti A.K."/>
            <person name="Murray J.D."/>
            <person name="Naoumkina M.A."/>
            <person name="Rosen B."/>
            <person name="Silverstein K.A."/>
            <person name="Tang H."/>
            <person name="Rombauts S."/>
            <person name="Zhao P.X."/>
            <person name="Zhou P."/>
            <person name="Barbe V."/>
            <person name="Bardou P."/>
            <person name="Bechner M."/>
            <person name="Bellec A."/>
            <person name="Berger A."/>
            <person name="Berges H."/>
            <person name="Bidwell S."/>
            <person name="Bisseling T."/>
            <person name="Choisne N."/>
            <person name="Couloux A."/>
            <person name="Denny R."/>
            <person name="Deshpande S."/>
            <person name="Dai X."/>
            <person name="Doyle J.J."/>
            <person name="Dudez A.M."/>
            <person name="Farmer A.D."/>
            <person name="Fouteau S."/>
            <person name="Franken C."/>
            <person name="Gibelin C."/>
            <person name="Gish J."/>
            <person name="Goldstein S."/>
            <person name="Gonzalez A.J."/>
            <person name="Green P.J."/>
            <person name="Hallab A."/>
            <person name="Hartog M."/>
            <person name="Hua A."/>
            <person name="Humphray S.J."/>
            <person name="Jeong D.H."/>
            <person name="Jing Y."/>
            <person name="Jocker A."/>
            <person name="Kenton S.M."/>
            <person name="Kim D.J."/>
            <person name="Klee K."/>
            <person name="Lai H."/>
            <person name="Lang C."/>
            <person name="Lin S."/>
            <person name="Macmil S.L."/>
            <person name="Magdelenat G."/>
            <person name="Matthews L."/>
            <person name="McCorrison J."/>
            <person name="Monaghan E.L."/>
            <person name="Mun J.H."/>
            <person name="Najar F.Z."/>
            <person name="Nicholson C."/>
            <person name="Noirot C."/>
            <person name="O'Bleness M."/>
            <person name="Paule C.R."/>
            <person name="Poulain J."/>
            <person name="Prion F."/>
            <person name="Qin B."/>
            <person name="Qu C."/>
            <person name="Retzel E.F."/>
            <person name="Riddle C."/>
            <person name="Sallet E."/>
            <person name="Samain S."/>
            <person name="Samson N."/>
            <person name="Sanders I."/>
            <person name="Saurat O."/>
            <person name="Scarpelli C."/>
            <person name="Schiex T."/>
            <person name="Segurens B."/>
            <person name="Severin A.J."/>
            <person name="Sherrier D.J."/>
            <person name="Shi R."/>
            <person name="Sims S."/>
            <person name="Singer S.R."/>
            <person name="Sinharoy S."/>
            <person name="Sterck L."/>
            <person name="Viollet A."/>
            <person name="Wang B.B."/>
            <person name="Wang K."/>
            <person name="Wang M."/>
            <person name="Wang X."/>
            <person name="Warfsmann J."/>
            <person name="Weissenbach J."/>
            <person name="White D.D."/>
            <person name="White J.D."/>
            <person name="Wiley G.B."/>
            <person name="Wincker P."/>
            <person name="Xing Y."/>
            <person name="Yang L."/>
            <person name="Yao Z."/>
            <person name="Ying F."/>
            <person name="Zhai J."/>
            <person name="Zhou L."/>
            <person name="Zuber A."/>
            <person name="Denarie J."/>
            <person name="Dixon R.A."/>
            <person name="May G.D."/>
            <person name="Schwartz D.C."/>
            <person name="Rogers J."/>
            <person name="Quetier F."/>
            <person name="Town C.D."/>
            <person name="Roe B.A."/>
        </authorList>
    </citation>
    <scope>NUCLEOTIDE SEQUENCE [LARGE SCALE GENOMIC DNA]</scope>
    <source>
        <strain evidence="7">A17</strain>
        <strain evidence="8 9">cv. Jemalong A17</strain>
    </source>
</reference>
<keyword evidence="3" id="KW-0378">Hydrolase</keyword>
<evidence type="ECO:0000256" key="5">
    <source>
        <dbReference type="PIRSR" id="PIRSR604808-2"/>
    </source>
</evidence>
<dbReference type="Pfam" id="PF03372">
    <property type="entry name" value="Exo_endo_phos"/>
    <property type="match status" value="1"/>
</dbReference>
<feature type="binding site" evidence="5">
    <location>
        <position position="7"/>
    </location>
    <ligand>
        <name>Mg(2+)</name>
        <dbReference type="ChEBI" id="CHEBI:18420"/>
        <label>1</label>
    </ligand>
</feature>
<dbReference type="InterPro" id="IPR005135">
    <property type="entry name" value="Endo/exonuclease/phosphatase"/>
</dbReference>
<evidence type="ECO:0000259" key="6">
    <source>
        <dbReference type="Pfam" id="PF03372"/>
    </source>
</evidence>
<comment type="cofactor">
    <cofactor evidence="5">
        <name>Mg(2+)</name>
        <dbReference type="ChEBI" id="CHEBI:18420"/>
    </cofactor>
    <cofactor evidence="5">
        <name>Mn(2+)</name>
        <dbReference type="ChEBI" id="CHEBI:29035"/>
    </cofactor>
    <text evidence="5">Probably binds two magnesium or manganese ions per subunit.</text>
</comment>
<organism evidence="7 9">
    <name type="scientific">Medicago truncatula</name>
    <name type="common">Barrel medic</name>
    <name type="synonym">Medicago tribuloides</name>
    <dbReference type="NCBI Taxonomy" id="3880"/>
    <lineage>
        <taxon>Eukaryota</taxon>
        <taxon>Viridiplantae</taxon>
        <taxon>Streptophyta</taxon>
        <taxon>Embryophyta</taxon>
        <taxon>Tracheophyta</taxon>
        <taxon>Spermatophyta</taxon>
        <taxon>Magnoliopsida</taxon>
        <taxon>eudicotyledons</taxon>
        <taxon>Gunneridae</taxon>
        <taxon>Pentapetalae</taxon>
        <taxon>rosids</taxon>
        <taxon>fabids</taxon>
        <taxon>Fabales</taxon>
        <taxon>Fabaceae</taxon>
        <taxon>Papilionoideae</taxon>
        <taxon>50 kb inversion clade</taxon>
        <taxon>NPAAA clade</taxon>
        <taxon>Hologalegina</taxon>
        <taxon>IRL clade</taxon>
        <taxon>Trifolieae</taxon>
        <taxon>Medicago</taxon>
    </lineage>
</organism>
<dbReference type="GO" id="GO:0046872">
    <property type="term" value="F:metal ion binding"/>
    <property type="evidence" value="ECO:0007669"/>
    <property type="project" value="UniProtKB-KW"/>
</dbReference>
<dbReference type="EMBL" id="CM001217">
    <property type="protein sequence ID" value="KEH42354.1"/>
    <property type="molecule type" value="Genomic_DNA"/>
</dbReference>
<keyword evidence="9" id="KW-1185">Reference proteome</keyword>
<proteinExistence type="inferred from homology"/>
<dbReference type="GO" id="GO:0003906">
    <property type="term" value="F:DNA-(apurinic or apyrimidinic site) endonuclease activity"/>
    <property type="evidence" value="ECO:0000318"/>
    <property type="project" value="GO_Central"/>
</dbReference>
<evidence type="ECO:0000256" key="1">
    <source>
        <dbReference type="ARBA" id="ARBA00007092"/>
    </source>
</evidence>
<evidence type="ECO:0000256" key="2">
    <source>
        <dbReference type="ARBA" id="ARBA00022723"/>
    </source>
</evidence>
<evidence type="ECO:0000256" key="3">
    <source>
        <dbReference type="ARBA" id="ARBA00022801"/>
    </source>
</evidence>
<dbReference type="EnsemblPlants" id="KEH42354">
    <property type="protein sequence ID" value="KEH42354"/>
    <property type="gene ID" value="MTR_1g068728"/>
</dbReference>
<sequence>MKVVSWNVRRLGGSEKRKEVRDLVREKVSCVVCIQETKLQSCDDFMCSSIWGSQPHAYFFRPSVGASGGLLTIWDTSEVEVCFSASGDHYLLIHEQNKCFGIYHRGYNYWVKICLCGDFNAIRCREERRSIRGDHVSDNFDSFNEFIVDNVLIDLPLNGRKFTWYKGDGRSMSRLDRFLLSEEWCLMWPNGVRGNMLRKIVITCSLGSEAFAIVEVLAGYSWL</sequence>
<dbReference type="GO" id="GO:0008311">
    <property type="term" value="F:double-stranded DNA 3'-5' DNA exonuclease activity"/>
    <property type="evidence" value="ECO:0000318"/>
    <property type="project" value="GO_Central"/>
</dbReference>
<comment type="similarity">
    <text evidence="1">Belongs to the DNA repair enzymes AP/ExoA family.</text>
</comment>
<name>A0A072VK50_MEDTR</name>
<dbReference type="AlphaFoldDB" id="A0A072VK50"/>
<accession>A0A072VK50</accession>
<gene>
    <name evidence="7" type="ordered locus">MTR_1g068728</name>
</gene>
<reference evidence="7 9" key="2">
    <citation type="journal article" date="2014" name="BMC Genomics">
        <title>An improved genome release (version Mt4.0) for the model legume Medicago truncatula.</title>
        <authorList>
            <person name="Tang H."/>
            <person name="Krishnakumar V."/>
            <person name="Bidwell S."/>
            <person name="Rosen B."/>
            <person name="Chan A."/>
            <person name="Zhou S."/>
            <person name="Gentzbittel L."/>
            <person name="Childs K.L."/>
            <person name="Yandell M."/>
            <person name="Gundlach H."/>
            <person name="Mayer K.F."/>
            <person name="Schwartz D.C."/>
            <person name="Town C.D."/>
        </authorList>
    </citation>
    <scope>GENOME REANNOTATION</scope>
    <source>
        <strain evidence="7">A17</strain>
        <strain evidence="8 9">cv. Jemalong A17</strain>
    </source>
</reference>
<keyword evidence="4 5" id="KW-0460">Magnesium</keyword>
<evidence type="ECO:0000313" key="7">
    <source>
        <dbReference type="EMBL" id="KEH42354.1"/>
    </source>
</evidence>
<protein>
    <recommendedName>
        <fullName evidence="6">Endonuclease/exonuclease/phosphatase domain-containing protein</fullName>
    </recommendedName>
</protein>
<dbReference type="HOGENOM" id="CLU_000680_36_3_1"/>
<feature type="binding site" evidence="5">
    <location>
        <position position="36"/>
    </location>
    <ligand>
        <name>Mg(2+)</name>
        <dbReference type="ChEBI" id="CHEBI:18420"/>
        <label>1</label>
    </ligand>
</feature>
<dbReference type="InterPro" id="IPR004808">
    <property type="entry name" value="AP_endonuc_1"/>
</dbReference>
<dbReference type="SUPFAM" id="SSF56219">
    <property type="entry name" value="DNase I-like"/>
    <property type="match status" value="1"/>
</dbReference>
<keyword evidence="2 5" id="KW-0479">Metal-binding</keyword>
<reference evidence="8" key="3">
    <citation type="submission" date="2015-04" db="UniProtKB">
        <authorList>
            <consortium name="EnsemblPlants"/>
        </authorList>
    </citation>
    <scope>IDENTIFICATION</scope>
    <source>
        <strain evidence="8">cv. Jemalong A17</strain>
    </source>
</reference>
<evidence type="ECO:0000256" key="4">
    <source>
        <dbReference type="ARBA" id="ARBA00022842"/>
    </source>
</evidence>
<dbReference type="Proteomes" id="UP000002051">
    <property type="component" value="Unassembled WGS sequence"/>
</dbReference>
<dbReference type="GO" id="GO:0006284">
    <property type="term" value="P:base-excision repair"/>
    <property type="evidence" value="ECO:0000318"/>
    <property type="project" value="GO_Central"/>
</dbReference>
<feature type="domain" description="Endonuclease/exonuclease/phosphatase" evidence="6">
    <location>
        <begin position="4"/>
        <end position="185"/>
    </location>
</feature>
<dbReference type="GO" id="GO:0005634">
    <property type="term" value="C:nucleus"/>
    <property type="evidence" value="ECO:0000318"/>
    <property type="project" value="GO_Central"/>
</dbReference>
<dbReference type="GO" id="GO:0008081">
    <property type="term" value="F:phosphoric diester hydrolase activity"/>
    <property type="evidence" value="ECO:0000318"/>
    <property type="project" value="GO_Central"/>
</dbReference>
<evidence type="ECO:0000313" key="8">
    <source>
        <dbReference type="EnsemblPlants" id="KEH42354"/>
    </source>
</evidence>
<dbReference type="PANTHER" id="PTHR22748:SF11">
    <property type="entry name" value="OS07G0184032 PROTEIN"/>
    <property type="match status" value="1"/>
</dbReference>
<dbReference type="InterPro" id="IPR036691">
    <property type="entry name" value="Endo/exonu/phosph_ase_sf"/>
</dbReference>
<evidence type="ECO:0000313" key="9">
    <source>
        <dbReference type="Proteomes" id="UP000002051"/>
    </source>
</evidence>
<keyword evidence="5" id="KW-0464">Manganese</keyword>